<name>A0AAE0YL44_9GAST</name>
<proteinExistence type="predicted"/>
<sequence>MLRGVKRAVLSQSRFSRYWLDQLLQEIRSAQASESVRPTGCLAQLSWFRPAYSPRHSLRLSAFRQMTLFPSRDVHNQQACHDRHATSGMSRLGRAVSSTRRQA</sequence>
<dbReference type="AlphaFoldDB" id="A0AAE0YL44"/>
<organism evidence="2 3">
    <name type="scientific">Elysia crispata</name>
    <name type="common">lettuce slug</name>
    <dbReference type="NCBI Taxonomy" id="231223"/>
    <lineage>
        <taxon>Eukaryota</taxon>
        <taxon>Metazoa</taxon>
        <taxon>Spiralia</taxon>
        <taxon>Lophotrochozoa</taxon>
        <taxon>Mollusca</taxon>
        <taxon>Gastropoda</taxon>
        <taxon>Heterobranchia</taxon>
        <taxon>Euthyneura</taxon>
        <taxon>Panpulmonata</taxon>
        <taxon>Sacoglossa</taxon>
        <taxon>Placobranchoidea</taxon>
        <taxon>Plakobranchidae</taxon>
        <taxon>Elysia</taxon>
    </lineage>
</organism>
<comment type="caution">
    <text evidence="2">The sequence shown here is derived from an EMBL/GenBank/DDBJ whole genome shotgun (WGS) entry which is preliminary data.</text>
</comment>
<feature type="region of interest" description="Disordered" evidence="1">
    <location>
        <begin position="74"/>
        <end position="103"/>
    </location>
</feature>
<protein>
    <submittedName>
        <fullName evidence="2">Uncharacterized protein</fullName>
    </submittedName>
</protein>
<feature type="compositionally biased region" description="Basic and acidic residues" evidence="1">
    <location>
        <begin position="74"/>
        <end position="85"/>
    </location>
</feature>
<evidence type="ECO:0000313" key="2">
    <source>
        <dbReference type="EMBL" id="KAK3749657.1"/>
    </source>
</evidence>
<evidence type="ECO:0000313" key="3">
    <source>
        <dbReference type="Proteomes" id="UP001283361"/>
    </source>
</evidence>
<reference evidence="2" key="1">
    <citation type="journal article" date="2023" name="G3 (Bethesda)">
        <title>A reference genome for the long-term kleptoplast-retaining sea slug Elysia crispata morphotype clarki.</title>
        <authorList>
            <person name="Eastman K.E."/>
            <person name="Pendleton A.L."/>
            <person name="Shaikh M.A."/>
            <person name="Suttiyut T."/>
            <person name="Ogas R."/>
            <person name="Tomko P."/>
            <person name="Gavelis G."/>
            <person name="Widhalm J.R."/>
            <person name="Wisecaver J.H."/>
        </authorList>
    </citation>
    <scope>NUCLEOTIDE SEQUENCE</scope>
    <source>
        <strain evidence="2">ECLA1</strain>
    </source>
</reference>
<keyword evidence="3" id="KW-1185">Reference proteome</keyword>
<evidence type="ECO:0000256" key="1">
    <source>
        <dbReference type="SAM" id="MobiDB-lite"/>
    </source>
</evidence>
<gene>
    <name evidence="2" type="ORF">RRG08_013865</name>
</gene>
<accession>A0AAE0YL44</accession>
<dbReference type="Proteomes" id="UP001283361">
    <property type="component" value="Unassembled WGS sequence"/>
</dbReference>
<dbReference type="EMBL" id="JAWDGP010005930">
    <property type="protein sequence ID" value="KAK3749657.1"/>
    <property type="molecule type" value="Genomic_DNA"/>
</dbReference>